<proteinExistence type="predicted"/>
<evidence type="ECO:0000313" key="2">
    <source>
        <dbReference type="EMBL" id="TQM74094.1"/>
    </source>
</evidence>
<keyword evidence="1" id="KW-0812">Transmembrane</keyword>
<feature type="transmembrane region" description="Helical" evidence="1">
    <location>
        <begin position="53"/>
        <end position="70"/>
    </location>
</feature>
<name>A0A543IU49_9ACTN</name>
<keyword evidence="1" id="KW-0472">Membrane</keyword>
<accession>A0A543IU49</accession>
<evidence type="ECO:0000256" key="1">
    <source>
        <dbReference type="SAM" id="Phobius"/>
    </source>
</evidence>
<dbReference type="Proteomes" id="UP000319213">
    <property type="component" value="Unassembled WGS sequence"/>
</dbReference>
<comment type="caution">
    <text evidence="2">The sequence shown here is derived from an EMBL/GenBank/DDBJ whole genome shotgun (WGS) entry which is preliminary data.</text>
</comment>
<evidence type="ECO:0000313" key="3">
    <source>
        <dbReference type="Proteomes" id="UP000319213"/>
    </source>
</evidence>
<protein>
    <submittedName>
        <fullName evidence="2">Uncharacterized protein</fullName>
    </submittedName>
</protein>
<keyword evidence="3" id="KW-1185">Reference proteome</keyword>
<organism evidence="2 3">
    <name type="scientific">Thermopolyspora flexuosa</name>
    <dbReference type="NCBI Taxonomy" id="103836"/>
    <lineage>
        <taxon>Bacteria</taxon>
        <taxon>Bacillati</taxon>
        <taxon>Actinomycetota</taxon>
        <taxon>Actinomycetes</taxon>
        <taxon>Streptosporangiales</taxon>
        <taxon>Streptosporangiaceae</taxon>
        <taxon>Thermopolyspora</taxon>
    </lineage>
</organism>
<reference evidence="2 3" key="1">
    <citation type="submission" date="2019-06" db="EMBL/GenBank/DDBJ databases">
        <title>Sequencing the genomes of 1000 actinobacteria strains.</title>
        <authorList>
            <person name="Klenk H.-P."/>
        </authorList>
    </citation>
    <scope>NUCLEOTIDE SEQUENCE [LARGE SCALE GENOMIC DNA]</scope>
    <source>
        <strain evidence="2 3">DSM 43186</strain>
    </source>
</reference>
<sequence length="84" mass="9152">MKRIPEERSPTGKPMVPATPRDVLHIRIGSFILLFTLAFGTLAFVLGVTVLGILLYLIAIGTIVDIVLAVRRQRRLGGSPEGLE</sequence>
<keyword evidence="1" id="KW-1133">Transmembrane helix</keyword>
<dbReference type="RefSeq" id="WP_142258316.1">
    <property type="nucleotide sequence ID" value="NZ_BMPV01000006.1"/>
</dbReference>
<gene>
    <name evidence="2" type="ORF">FHX40_0756</name>
</gene>
<dbReference type="AlphaFoldDB" id="A0A543IU49"/>
<dbReference type="EMBL" id="VFPQ01000001">
    <property type="protein sequence ID" value="TQM74094.1"/>
    <property type="molecule type" value="Genomic_DNA"/>
</dbReference>
<dbReference type="OrthoDB" id="3541220at2"/>
<feature type="transmembrane region" description="Helical" evidence="1">
    <location>
        <begin position="28"/>
        <end position="47"/>
    </location>
</feature>